<dbReference type="GO" id="GO:0015031">
    <property type="term" value="P:protein transport"/>
    <property type="evidence" value="ECO:0007669"/>
    <property type="project" value="UniProtKB-KW"/>
</dbReference>
<dbReference type="InterPro" id="IPR011989">
    <property type="entry name" value="ARM-like"/>
</dbReference>
<dbReference type="Proteomes" id="UP000039865">
    <property type="component" value="Unassembled WGS sequence"/>
</dbReference>
<proteinExistence type="inferred from homology"/>
<accession>A0A078AGS1</accession>
<feature type="compositionally biased region" description="Basic residues" evidence="4">
    <location>
        <begin position="71"/>
        <end position="80"/>
    </location>
</feature>
<reference evidence="5 6" key="1">
    <citation type="submission" date="2014-06" db="EMBL/GenBank/DDBJ databases">
        <authorList>
            <person name="Swart Estienne"/>
        </authorList>
    </citation>
    <scope>NUCLEOTIDE SEQUENCE [LARGE SCALE GENOMIC DNA]</scope>
    <source>
        <strain evidence="5 6">130c</strain>
    </source>
</reference>
<keyword evidence="6" id="KW-1185">Reference proteome</keyword>
<evidence type="ECO:0000256" key="4">
    <source>
        <dbReference type="SAM" id="MobiDB-lite"/>
    </source>
</evidence>
<organism evidence="5 6">
    <name type="scientific">Stylonychia lemnae</name>
    <name type="common">Ciliate</name>
    <dbReference type="NCBI Taxonomy" id="5949"/>
    <lineage>
        <taxon>Eukaryota</taxon>
        <taxon>Sar</taxon>
        <taxon>Alveolata</taxon>
        <taxon>Ciliophora</taxon>
        <taxon>Intramacronucleata</taxon>
        <taxon>Spirotrichea</taxon>
        <taxon>Stichotrichia</taxon>
        <taxon>Sporadotrichida</taxon>
        <taxon>Oxytrichidae</taxon>
        <taxon>Stylonychinae</taxon>
        <taxon>Stylonychia</taxon>
    </lineage>
</organism>
<gene>
    <name evidence="5" type="primary">Contig16150.g17207</name>
    <name evidence="5" type="ORF">STYLEM_10049</name>
</gene>
<dbReference type="EMBL" id="CCKQ01009551">
    <property type="protein sequence ID" value="CDW81041.1"/>
    <property type="molecule type" value="Genomic_DNA"/>
</dbReference>
<evidence type="ECO:0000313" key="5">
    <source>
        <dbReference type="EMBL" id="CDW81041.1"/>
    </source>
</evidence>
<dbReference type="InParanoid" id="A0A078AGS1"/>
<dbReference type="SUPFAM" id="SSF48371">
    <property type="entry name" value="ARM repeat"/>
    <property type="match status" value="1"/>
</dbReference>
<dbReference type="InterPro" id="IPR016024">
    <property type="entry name" value="ARM-type_fold"/>
</dbReference>
<evidence type="ECO:0000256" key="2">
    <source>
        <dbReference type="ARBA" id="ARBA00022448"/>
    </source>
</evidence>
<name>A0A078AGS1_STYLE</name>
<evidence type="ECO:0000256" key="3">
    <source>
        <dbReference type="ARBA" id="ARBA00022927"/>
    </source>
</evidence>
<dbReference type="PANTHER" id="PTHR23316">
    <property type="entry name" value="IMPORTIN ALPHA"/>
    <property type="match status" value="1"/>
</dbReference>
<dbReference type="Gene3D" id="1.25.10.10">
    <property type="entry name" value="Leucine-rich Repeat Variant"/>
    <property type="match status" value="1"/>
</dbReference>
<keyword evidence="2" id="KW-0813">Transport</keyword>
<sequence length="656" mass="76734">MAELYNLSQNQQRDNFNQQNQYESQSTAITFSQFSQNDSNSKFLKVAEVDVHRKREEFAISLRQKNKNAKLSKVRAKITSKNKSPYKPEQDSFGSHPALGDMSLSPEDVLAKGLELLMNQSLTEHDQILIARRMRRAVNSDELFGERQEAIIYYSTLSRNDGREFSNLLDILQFSTNHLLLKEISWLLINLCIQNKQVADILEPFVNLLPKTINSIFQINEILSALMKEFKLSDSKDANLKQEIDCFQRVYEQELWYLSNYTHNNQELLHQLIVDYKLFELITTNIMILDNIKLDTWFCIQNLLKDITQEFKQEWFDDLKNFLSSTDAYLLQLSEIQSIVIFYPCLFKLLIQPNEQRSYIMIGFLRRITEQCDDNIIYLMDHTPLQSIIIEGLVQHEDQCMFAECLIILGNVLSCDDTSYSDQFYKNKIVTILRDAWQFHENNTLLNKDFCWIFSNLIITYNVKITNEILDNNFLSSKILEVLMSFNQLESKEASYIFHNMVLGGQGIEIIDRLVYQKDILDYFYQLIKVERNLPPKILMVVLNTLRKMFELDDLNGGKQYYNIFEQLGGVDELESQQYNPNQEIYSMVSDILVRFGNGEHVENQRIQEINGSHQQNGFNGYSNHTDTLVNGEGQLGNCYEQQEHQINHQQKGFVI</sequence>
<keyword evidence="3" id="KW-0653">Protein transport</keyword>
<evidence type="ECO:0000256" key="1">
    <source>
        <dbReference type="ARBA" id="ARBA00010394"/>
    </source>
</evidence>
<evidence type="ECO:0000313" key="6">
    <source>
        <dbReference type="Proteomes" id="UP000039865"/>
    </source>
</evidence>
<feature type="region of interest" description="Disordered" evidence="4">
    <location>
        <begin position="71"/>
        <end position="96"/>
    </location>
</feature>
<comment type="similarity">
    <text evidence="1">Belongs to the importin alpha family.</text>
</comment>
<protein>
    <submittedName>
        <fullName evidence="5">Importin subunit alpha-7</fullName>
    </submittedName>
</protein>
<dbReference type="AlphaFoldDB" id="A0A078AGS1"/>